<comment type="similarity">
    <text evidence="2">Belongs to the ORC4 family.</text>
</comment>
<dbReference type="PRINTS" id="PR00929">
    <property type="entry name" value="ATHOOK"/>
</dbReference>
<dbReference type="EMBL" id="JAEUBG010001731">
    <property type="protein sequence ID" value="KAH3685924.1"/>
    <property type="molecule type" value="Genomic_DNA"/>
</dbReference>
<sequence>MESRVANPRADAQMQLPSPLPTKTDTPTPRKRGRPPKNSSNNSTTSVQKEPAPSTPLPRKRGRPPKAKTQTQTQTQTVEAVGDRSERVETKDQGPRKRGRPPMNKSKIVTVSESPDPQESTVNESLNEDQVMNDDGHNAVSNTEAVNSEILHQTSAAFSTPLKNYPDIPLPPPSIQHIFSDVSLENITAVAQGAPLLKNEVQSDVLSTPTVFFNEEEQRNRKKRRWIVDTPEYLVEKERLDKEKELAYREKRRQIEERRVARLTKTQLRREQIAREKEEKNKRRLEESKRRAVQKQLDKMQKQKERDDQRKLRETKKEIELREKELKKKELRKDQRERYFMGKKLDQEPSEESTQKEKIDESTNVCEDSRVHTSKSKDTEASIEEGAKEDSEVSDSAPDDSTLANQEGKSQKATTSTQNSNFGYFPSDDFYYDSNEERYDDSEEEEYFVDGITAEVEDVDEQTANDQEQVSDPETNEEIDNLKSKIFPKLITSTTMNNTPYQYELDSKVDELYKMFESTITDGVKNSCFLFGPRNSGKTLAINTALHRINQNHKSSDFITVRLNGSAYTDDKSAFRAIADQLDMEIARIYSVSLKDMGANELIARKSISDTISNILKILDDEVNITDTGKSKKKNRDSPNAKLMIPIIFIVDEVENYVTQFRQTLLYNLFDLSQASVTPITIICSTSVYNIRESLEKRVRSRSSQRSIQFNRFPRDKFVEVCSKLIKIDTPGDDYEKQWNSDIDALLETKGSELRKNIIFNHMTECNISKFQTECIYPLQKLTVQEPRVKDEHFARLATHQTKASLRSRLNKLSDLDLALLISSARLVIKQTSDKSTVNFNMAYEEYLQCLALETTQQSSTSTISATASRSFKQWTKQQCQESWEYLVIDNFLTKPTAHNNRMVEKFGSVGFETRLWAVEVSLDDLRRCLSVDKIMKSWTRL</sequence>
<comment type="caution">
    <text evidence="8">The sequence shown here is derived from an EMBL/GenBank/DDBJ whole genome shotgun (WGS) entry which is preliminary data.</text>
</comment>
<dbReference type="GO" id="GO:0006270">
    <property type="term" value="P:DNA replication initiation"/>
    <property type="evidence" value="ECO:0007669"/>
    <property type="project" value="TreeGrafter"/>
</dbReference>
<feature type="compositionally biased region" description="Basic and acidic residues" evidence="6">
    <location>
        <begin position="81"/>
        <end position="95"/>
    </location>
</feature>
<dbReference type="SMART" id="SM00384">
    <property type="entry name" value="AT_hook"/>
    <property type="match status" value="3"/>
</dbReference>
<feature type="domain" description="Origin recognition complex subunit 4 C-terminal" evidence="7">
    <location>
        <begin position="721"/>
        <end position="929"/>
    </location>
</feature>
<dbReference type="InterPro" id="IPR017956">
    <property type="entry name" value="AT_hook_DNA-bd_motif"/>
</dbReference>
<keyword evidence="5" id="KW-0539">Nucleus</keyword>
<name>A0A9P8TP75_WICPI</name>
<dbReference type="GO" id="GO:0003688">
    <property type="term" value="F:DNA replication origin binding"/>
    <property type="evidence" value="ECO:0007669"/>
    <property type="project" value="TreeGrafter"/>
</dbReference>
<keyword evidence="3" id="KW-0235">DNA replication</keyword>
<keyword evidence="4" id="KW-0238">DNA-binding</keyword>
<dbReference type="Pfam" id="PF14629">
    <property type="entry name" value="ORC4_C"/>
    <property type="match status" value="1"/>
</dbReference>
<evidence type="ECO:0000256" key="6">
    <source>
        <dbReference type="SAM" id="MobiDB-lite"/>
    </source>
</evidence>
<dbReference type="AlphaFoldDB" id="A0A9P8TP75"/>
<organism evidence="8 9">
    <name type="scientific">Wickerhamomyces pijperi</name>
    <name type="common">Yeast</name>
    <name type="synonym">Pichia pijperi</name>
    <dbReference type="NCBI Taxonomy" id="599730"/>
    <lineage>
        <taxon>Eukaryota</taxon>
        <taxon>Fungi</taxon>
        <taxon>Dikarya</taxon>
        <taxon>Ascomycota</taxon>
        <taxon>Saccharomycotina</taxon>
        <taxon>Saccharomycetes</taxon>
        <taxon>Phaffomycetales</taxon>
        <taxon>Wickerhamomycetaceae</taxon>
        <taxon>Wickerhamomyces</taxon>
    </lineage>
</organism>
<feature type="region of interest" description="Disordered" evidence="6">
    <location>
        <begin position="323"/>
        <end position="442"/>
    </location>
</feature>
<evidence type="ECO:0000256" key="1">
    <source>
        <dbReference type="ARBA" id="ARBA00004123"/>
    </source>
</evidence>
<gene>
    <name evidence="8" type="ORF">WICPIJ_003114</name>
</gene>
<feature type="compositionally biased region" description="Low complexity" evidence="6">
    <location>
        <begin position="36"/>
        <end position="46"/>
    </location>
</feature>
<evidence type="ECO:0000313" key="8">
    <source>
        <dbReference type="EMBL" id="KAH3685924.1"/>
    </source>
</evidence>
<dbReference type="PANTHER" id="PTHR12087:SF0">
    <property type="entry name" value="ORIGIN RECOGNITION COMPLEX SUBUNIT 4"/>
    <property type="match status" value="1"/>
</dbReference>
<reference evidence="8" key="2">
    <citation type="submission" date="2021-01" db="EMBL/GenBank/DDBJ databases">
        <authorList>
            <person name="Schikora-Tamarit M.A."/>
        </authorList>
    </citation>
    <scope>NUCLEOTIDE SEQUENCE</scope>
    <source>
        <strain evidence="8">CBS2887</strain>
    </source>
</reference>
<dbReference type="InterPro" id="IPR032705">
    <property type="entry name" value="ORC4_C"/>
</dbReference>
<feature type="region of interest" description="Disordered" evidence="6">
    <location>
        <begin position="457"/>
        <end position="476"/>
    </location>
</feature>
<feature type="region of interest" description="Disordered" evidence="6">
    <location>
        <begin position="1"/>
        <end position="139"/>
    </location>
</feature>
<evidence type="ECO:0000256" key="5">
    <source>
        <dbReference type="ARBA" id="ARBA00023242"/>
    </source>
</evidence>
<keyword evidence="9" id="KW-1185">Reference proteome</keyword>
<comment type="subcellular location">
    <subcellularLocation>
        <location evidence="1">Nucleus</location>
    </subcellularLocation>
</comment>
<dbReference type="InterPro" id="IPR016527">
    <property type="entry name" value="ORC4"/>
</dbReference>
<evidence type="ECO:0000259" key="7">
    <source>
        <dbReference type="Pfam" id="PF14629"/>
    </source>
</evidence>
<proteinExistence type="inferred from homology"/>
<dbReference type="PANTHER" id="PTHR12087">
    <property type="entry name" value="ORIGIN RECOGNITION COMPLEX SUBUNIT 4"/>
    <property type="match status" value="1"/>
</dbReference>
<dbReference type="OrthoDB" id="343623at2759"/>
<evidence type="ECO:0000256" key="3">
    <source>
        <dbReference type="ARBA" id="ARBA00022705"/>
    </source>
</evidence>
<dbReference type="SUPFAM" id="SSF52540">
    <property type="entry name" value="P-loop containing nucleoside triphosphate hydrolases"/>
    <property type="match status" value="1"/>
</dbReference>
<protein>
    <recommendedName>
        <fullName evidence="7">Origin recognition complex subunit 4 C-terminal domain-containing protein</fullName>
    </recommendedName>
</protein>
<dbReference type="Gene3D" id="3.40.50.300">
    <property type="entry name" value="P-loop containing nucleotide triphosphate hydrolases"/>
    <property type="match status" value="1"/>
</dbReference>
<feature type="compositionally biased region" description="Basic and acidic residues" evidence="6">
    <location>
        <begin position="323"/>
        <end position="391"/>
    </location>
</feature>
<accession>A0A9P8TP75</accession>
<evidence type="ECO:0000313" key="9">
    <source>
        <dbReference type="Proteomes" id="UP000774326"/>
    </source>
</evidence>
<feature type="compositionally biased region" description="Polar residues" evidence="6">
    <location>
        <begin position="107"/>
        <end position="130"/>
    </location>
</feature>
<reference evidence="8" key="1">
    <citation type="journal article" date="2021" name="Open Biol.">
        <title>Shared evolutionary footprints suggest mitochondrial oxidative damage underlies multiple complex I losses in fungi.</title>
        <authorList>
            <person name="Schikora-Tamarit M.A."/>
            <person name="Marcet-Houben M."/>
            <person name="Nosek J."/>
            <person name="Gabaldon T."/>
        </authorList>
    </citation>
    <scope>NUCLEOTIDE SEQUENCE</scope>
    <source>
        <strain evidence="8">CBS2887</strain>
    </source>
</reference>
<dbReference type="InterPro" id="IPR027417">
    <property type="entry name" value="P-loop_NTPase"/>
</dbReference>
<feature type="region of interest" description="Disordered" evidence="6">
    <location>
        <begin position="272"/>
        <end position="311"/>
    </location>
</feature>
<evidence type="ECO:0000256" key="4">
    <source>
        <dbReference type="ARBA" id="ARBA00023125"/>
    </source>
</evidence>
<dbReference type="Proteomes" id="UP000774326">
    <property type="component" value="Unassembled WGS sequence"/>
</dbReference>
<evidence type="ECO:0000256" key="2">
    <source>
        <dbReference type="ARBA" id="ARBA00005334"/>
    </source>
</evidence>
<feature type="compositionally biased region" description="Polar residues" evidence="6">
    <location>
        <begin position="402"/>
        <end position="422"/>
    </location>
</feature>
<dbReference type="GO" id="GO:0005664">
    <property type="term" value="C:nuclear origin of replication recognition complex"/>
    <property type="evidence" value="ECO:0007669"/>
    <property type="project" value="TreeGrafter"/>
</dbReference>